<dbReference type="EMBL" id="BMMV01000038">
    <property type="protein sequence ID" value="GGK29409.1"/>
    <property type="molecule type" value="Genomic_DNA"/>
</dbReference>
<organism evidence="2 3">
    <name type="scientific">Streptomyces camponoticapitis</name>
    <dbReference type="NCBI Taxonomy" id="1616125"/>
    <lineage>
        <taxon>Bacteria</taxon>
        <taxon>Bacillati</taxon>
        <taxon>Actinomycetota</taxon>
        <taxon>Actinomycetes</taxon>
        <taxon>Kitasatosporales</taxon>
        <taxon>Streptomycetaceae</taxon>
        <taxon>Streptomyces</taxon>
    </lineage>
</organism>
<feature type="region of interest" description="Disordered" evidence="1">
    <location>
        <begin position="1"/>
        <end position="46"/>
    </location>
</feature>
<name>A0ABQ2EW60_9ACTN</name>
<reference evidence="3" key="1">
    <citation type="journal article" date="2019" name="Int. J. Syst. Evol. Microbiol.">
        <title>The Global Catalogue of Microorganisms (GCM) 10K type strain sequencing project: providing services to taxonomists for standard genome sequencing and annotation.</title>
        <authorList>
            <consortium name="The Broad Institute Genomics Platform"/>
            <consortium name="The Broad Institute Genome Sequencing Center for Infectious Disease"/>
            <person name="Wu L."/>
            <person name="Ma J."/>
        </authorList>
    </citation>
    <scope>NUCLEOTIDE SEQUENCE [LARGE SCALE GENOMIC DNA]</scope>
    <source>
        <strain evidence="3">CGMCC 4.7275</strain>
    </source>
</reference>
<sequence>MKVFEANRPDRTDRRLRGKSGPPDAQNAARAVLSGRARARAKSGDGPVQIARMYKLTKGAAARARTQAVNQLEVVLVTAQAACAKTGRAEQPGPPPYLRTVRRRQQQQRVRGGDGPGHPHHPAPAGPPDRAAEEISKLPFDVVPAASRRQLAASSTVRSRCQPCMSRDGSSGPIGLIGHTKGDVNETVVCLWEDHMAGRLAAPDQPDPDAVVDFLA</sequence>
<accession>A0ABQ2EW60</accession>
<feature type="region of interest" description="Disordered" evidence="1">
    <location>
        <begin position="85"/>
        <end position="131"/>
    </location>
</feature>
<protein>
    <submittedName>
        <fullName evidence="2">Uncharacterized protein</fullName>
    </submittedName>
</protein>
<comment type="caution">
    <text evidence="2">The sequence shown here is derived from an EMBL/GenBank/DDBJ whole genome shotgun (WGS) entry which is preliminary data.</text>
</comment>
<evidence type="ECO:0000256" key="1">
    <source>
        <dbReference type="SAM" id="MobiDB-lite"/>
    </source>
</evidence>
<evidence type="ECO:0000313" key="2">
    <source>
        <dbReference type="EMBL" id="GGK29409.1"/>
    </source>
</evidence>
<gene>
    <name evidence="2" type="ORF">GCM10011583_71700</name>
</gene>
<proteinExistence type="predicted"/>
<keyword evidence="3" id="KW-1185">Reference proteome</keyword>
<evidence type="ECO:0000313" key="3">
    <source>
        <dbReference type="Proteomes" id="UP000660265"/>
    </source>
</evidence>
<feature type="compositionally biased region" description="Basic and acidic residues" evidence="1">
    <location>
        <begin position="1"/>
        <end position="15"/>
    </location>
</feature>
<dbReference type="Proteomes" id="UP000660265">
    <property type="component" value="Unassembled WGS sequence"/>
</dbReference>